<accession>A0A426TS14</accession>
<dbReference type="EMBL" id="RSAS01000843">
    <property type="protein sequence ID" value="RRR66566.1"/>
    <property type="molecule type" value="Genomic_DNA"/>
</dbReference>
<organism evidence="1 2">
    <name type="scientific">Candidatus Viridilinea halotolerans</name>
    <dbReference type="NCBI Taxonomy" id="2491704"/>
    <lineage>
        <taxon>Bacteria</taxon>
        <taxon>Bacillati</taxon>
        <taxon>Chloroflexota</taxon>
        <taxon>Chloroflexia</taxon>
        <taxon>Chloroflexales</taxon>
        <taxon>Chloroflexineae</taxon>
        <taxon>Oscillochloridaceae</taxon>
        <taxon>Candidatus Viridilinea</taxon>
    </lineage>
</organism>
<evidence type="ECO:0000313" key="2">
    <source>
        <dbReference type="Proteomes" id="UP000280307"/>
    </source>
</evidence>
<name>A0A426TS14_9CHLR</name>
<gene>
    <name evidence="1" type="ORF">EI684_20555</name>
</gene>
<sequence>MTSESCAAVGQWLMQHDEHLPPAPLVSHVEQCHVCQTALLALVSGKLAMPLPQNLLCDAVAGDLPAMLELERSDGAAAAARAYPDLWWHLWTCPSCAEIYHATALLLTATDEGLLPFPLPQVDQPLLRLTRPFLTAVFAPQLAAGATWQSSAPSRQLLAEEELPDGRISLYVGAEDAHHWYLELHMHPPRSGTLLLALGEEIYSVPLLQQYTAQISALPLTFLYNRDGAELVVCVV</sequence>
<protein>
    <submittedName>
        <fullName evidence="1">Uncharacterized protein</fullName>
    </submittedName>
</protein>
<comment type="caution">
    <text evidence="1">The sequence shown here is derived from an EMBL/GenBank/DDBJ whole genome shotgun (WGS) entry which is preliminary data.</text>
</comment>
<dbReference type="AlphaFoldDB" id="A0A426TS14"/>
<dbReference type="Proteomes" id="UP000280307">
    <property type="component" value="Unassembled WGS sequence"/>
</dbReference>
<reference evidence="1 2" key="1">
    <citation type="submission" date="2018-12" db="EMBL/GenBank/DDBJ databases">
        <title>Genome Sequence of Candidatus Viridilinea halotolerans isolated from saline sulfide-rich spring.</title>
        <authorList>
            <person name="Grouzdev D.S."/>
            <person name="Burganskaya E.I."/>
            <person name="Krutkina M.S."/>
            <person name="Sukhacheva M.V."/>
            <person name="Gorlenko V.M."/>
        </authorList>
    </citation>
    <scope>NUCLEOTIDE SEQUENCE [LARGE SCALE GENOMIC DNA]</scope>
    <source>
        <strain evidence="1">Chok-6</strain>
    </source>
</reference>
<evidence type="ECO:0000313" key="1">
    <source>
        <dbReference type="EMBL" id="RRR66566.1"/>
    </source>
</evidence>
<proteinExistence type="predicted"/>